<dbReference type="EMBL" id="JAINUF010000003">
    <property type="protein sequence ID" value="KAJ8369106.1"/>
    <property type="molecule type" value="Genomic_DNA"/>
</dbReference>
<keyword evidence="1" id="KW-1133">Transmembrane helix</keyword>
<evidence type="ECO:0000313" key="3">
    <source>
        <dbReference type="Proteomes" id="UP001152622"/>
    </source>
</evidence>
<name>A0A9Q1J6H3_SYNKA</name>
<sequence>MSSAARFWESITTGAWYRRGVWGTELRDDDSLQPAVHCSECARACTETQLKHTFLPLSHSRAGYLPFRSLSLFLSCSFSLSCLGWLIYFSTGFISCWVLLCVSVCVWFLSVSQSAQMQTNCSAALVWSHILTSCNVTYTYKY</sequence>
<dbReference type="Proteomes" id="UP001152622">
    <property type="component" value="Chromosome 3"/>
</dbReference>
<keyword evidence="3" id="KW-1185">Reference proteome</keyword>
<keyword evidence="1" id="KW-0472">Membrane</keyword>
<protein>
    <submittedName>
        <fullName evidence="2">Uncharacterized protein</fullName>
    </submittedName>
</protein>
<keyword evidence="1" id="KW-0812">Transmembrane</keyword>
<accession>A0A9Q1J6H3</accession>
<gene>
    <name evidence="2" type="ORF">SKAU_G00091340</name>
</gene>
<evidence type="ECO:0000313" key="2">
    <source>
        <dbReference type="EMBL" id="KAJ8369106.1"/>
    </source>
</evidence>
<reference evidence="2" key="1">
    <citation type="journal article" date="2023" name="Science">
        <title>Genome structures resolve the early diversification of teleost fishes.</title>
        <authorList>
            <person name="Parey E."/>
            <person name="Louis A."/>
            <person name="Montfort J."/>
            <person name="Bouchez O."/>
            <person name="Roques C."/>
            <person name="Iampietro C."/>
            <person name="Lluch J."/>
            <person name="Castinel A."/>
            <person name="Donnadieu C."/>
            <person name="Desvignes T."/>
            <person name="Floi Bucao C."/>
            <person name="Jouanno E."/>
            <person name="Wen M."/>
            <person name="Mejri S."/>
            <person name="Dirks R."/>
            <person name="Jansen H."/>
            <person name="Henkel C."/>
            <person name="Chen W.J."/>
            <person name="Zahm M."/>
            <person name="Cabau C."/>
            <person name="Klopp C."/>
            <person name="Thompson A.W."/>
            <person name="Robinson-Rechavi M."/>
            <person name="Braasch I."/>
            <person name="Lecointre G."/>
            <person name="Bobe J."/>
            <person name="Postlethwait J.H."/>
            <person name="Berthelot C."/>
            <person name="Roest Crollius H."/>
            <person name="Guiguen Y."/>
        </authorList>
    </citation>
    <scope>NUCLEOTIDE SEQUENCE</scope>
    <source>
        <strain evidence="2">WJC10195</strain>
    </source>
</reference>
<feature type="transmembrane region" description="Helical" evidence="1">
    <location>
        <begin position="65"/>
        <end position="86"/>
    </location>
</feature>
<comment type="caution">
    <text evidence="2">The sequence shown here is derived from an EMBL/GenBank/DDBJ whole genome shotgun (WGS) entry which is preliminary data.</text>
</comment>
<proteinExistence type="predicted"/>
<organism evidence="2 3">
    <name type="scientific">Synaphobranchus kaupii</name>
    <name type="common">Kaup's arrowtooth eel</name>
    <dbReference type="NCBI Taxonomy" id="118154"/>
    <lineage>
        <taxon>Eukaryota</taxon>
        <taxon>Metazoa</taxon>
        <taxon>Chordata</taxon>
        <taxon>Craniata</taxon>
        <taxon>Vertebrata</taxon>
        <taxon>Euteleostomi</taxon>
        <taxon>Actinopterygii</taxon>
        <taxon>Neopterygii</taxon>
        <taxon>Teleostei</taxon>
        <taxon>Anguilliformes</taxon>
        <taxon>Synaphobranchidae</taxon>
        <taxon>Synaphobranchus</taxon>
    </lineage>
</organism>
<feature type="transmembrane region" description="Helical" evidence="1">
    <location>
        <begin position="92"/>
        <end position="110"/>
    </location>
</feature>
<evidence type="ECO:0000256" key="1">
    <source>
        <dbReference type="SAM" id="Phobius"/>
    </source>
</evidence>
<dbReference type="AlphaFoldDB" id="A0A9Q1J6H3"/>